<comment type="caution">
    <text evidence="8">The sequence shown here is derived from an EMBL/GenBank/DDBJ whole genome shotgun (WGS) entry which is preliminary data.</text>
</comment>
<gene>
    <name evidence="8" type="ORF">BW34_02238</name>
</gene>
<keyword evidence="2" id="KW-0813">Transport</keyword>
<keyword evidence="9" id="KW-1185">Reference proteome</keyword>
<name>A0A031FQB1_9MICO</name>
<dbReference type="Proteomes" id="UP000024001">
    <property type="component" value="Unassembled WGS sequence"/>
</dbReference>
<dbReference type="Gene3D" id="1.20.5.3310">
    <property type="match status" value="1"/>
</dbReference>
<accession>A0A031FQB1</accession>
<proteinExistence type="predicted"/>
<evidence type="ECO:0000256" key="5">
    <source>
        <dbReference type="ARBA" id="ARBA00022989"/>
    </source>
</evidence>
<evidence type="ECO:0000313" key="8">
    <source>
        <dbReference type="EMBL" id="EZP27034.1"/>
    </source>
</evidence>
<dbReference type="OrthoDB" id="3267321at2"/>
<protein>
    <submittedName>
        <fullName evidence="8">Sec-independent protein secretion pathway component</fullName>
    </submittedName>
</protein>
<dbReference type="EMBL" id="JFYO01000006">
    <property type="protein sequence ID" value="EZP27034.1"/>
    <property type="molecule type" value="Genomic_DNA"/>
</dbReference>
<evidence type="ECO:0000256" key="3">
    <source>
        <dbReference type="ARBA" id="ARBA00022692"/>
    </source>
</evidence>
<evidence type="ECO:0000256" key="1">
    <source>
        <dbReference type="ARBA" id="ARBA00004167"/>
    </source>
</evidence>
<dbReference type="InterPro" id="IPR003369">
    <property type="entry name" value="TatA/B/E"/>
</dbReference>
<sequence>MSFGLDLEKILLIGLIAALLLGPERLPGYAASLARLTRRVREWLDGARTRVKEEMGDDFDDIEWRKLDPRQYDPRRIIREALIDEAPVKPVSAGAPTAVAVAESPATVTTAADAASEDALTVPFDSEAT</sequence>
<evidence type="ECO:0000256" key="6">
    <source>
        <dbReference type="ARBA" id="ARBA00023010"/>
    </source>
</evidence>
<keyword evidence="3" id="KW-0812">Transmembrane</keyword>
<dbReference type="AlphaFoldDB" id="A0A031FQB1"/>
<dbReference type="PATRIC" id="fig|273677.3.peg.2218"/>
<dbReference type="RefSeq" id="WP_036312391.1">
    <property type="nucleotide sequence ID" value="NZ_JFYO01000006.1"/>
</dbReference>
<reference evidence="8 9" key="1">
    <citation type="submission" date="2014-03" db="EMBL/GenBank/DDBJ databases">
        <title>Draft Genome Sequences of 13 Willow Endophytes.</title>
        <authorList>
            <person name="Gan H.Y."/>
            <person name="Gan H.M."/>
            <person name="Savka M.A."/>
            <person name="Hudson A.O."/>
        </authorList>
    </citation>
    <scope>NUCLEOTIDE SEQUENCE [LARGE SCALE GENOMIC DNA]</scope>
    <source>
        <strain evidence="8 9">RIT293</strain>
    </source>
</reference>
<keyword evidence="4" id="KW-0653">Protein transport</keyword>
<comment type="subcellular location">
    <subcellularLocation>
        <location evidence="1">Membrane</location>
        <topology evidence="1">Single-pass membrane protein</topology>
    </subcellularLocation>
</comment>
<keyword evidence="7" id="KW-0472">Membrane</keyword>
<evidence type="ECO:0000256" key="2">
    <source>
        <dbReference type="ARBA" id="ARBA00022448"/>
    </source>
</evidence>
<dbReference type="Pfam" id="PF02416">
    <property type="entry name" value="TatA_B_E"/>
    <property type="match status" value="1"/>
</dbReference>
<evidence type="ECO:0000313" key="9">
    <source>
        <dbReference type="Proteomes" id="UP000024001"/>
    </source>
</evidence>
<organism evidence="8 9">
    <name type="scientific">Microbacterium oleivorans</name>
    <dbReference type="NCBI Taxonomy" id="273677"/>
    <lineage>
        <taxon>Bacteria</taxon>
        <taxon>Bacillati</taxon>
        <taxon>Actinomycetota</taxon>
        <taxon>Actinomycetes</taxon>
        <taxon>Micrococcales</taxon>
        <taxon>Microbacteriaceae</taxon>
        <taxon>Microbacterium</taxon>
    </lineage>
</organism>
<dbReference type="eggNOG" id="COG1826">
    <property type="taxonomic scope" value="Bacteria"/>
</dbReference>
<evidence type="ECO:0000256" key="7">
    <source>
        <dbReference type="ARBA" id="ARBA00023136"/>
    </source>
</evidence>
<dbReference type="PRINTS" id="PR01506">
    <property type="entry name" value="TATBPROTEIN"/>
</dbReference>
<keyword evidence="5" id="KW-1133">Transmembrane helix</keyword>
<keyword evidence="6" id="KW-0811">Translocation</keyword>
<evidence type="ECO:0000256" key="4">
    <source>
        <dbReference type="ARBA" id="ARBA00022927"/>
    </source>
</evidence>